<name>A0A6V7NSS2_ANACO</name>
<dbReference type="EMBL" id="LR862141">
    <property type="protein sequence ID" value="CAD1821356.1"/>
    <property type="molecule type" value="Genomic_DNA"/>
</dbReference>
<dbReference type="AlphaFoldDB" id="A0A6V7NSS2"/>
<accession>A0A6V7NSS2</accession>
<gene>
    <name evidence="1" type="ORF">CB5_LOCUS4567</name>
</gene>
<organism evidence="1">
    <name type="scientific">Ananas comosus var. bracteatus</name>
    <name type="common">red pineapple</name>
    <dbReference type="NCBI Taxonomy" id="296719"/>
    <lineage>
        <taxon>Eukaryota</taxon>
        <taxon>Viridiplantae</taxon>
        <taxon>Streptophyta</taxon>
        <taxon>Embryophyta</taxon>
        <taxon>Tracheophyta</taxon>
        <taxon>Spermatophyta</taxon>
        <taxon>Magnoliopsida</taxon>
        <taxon>Liliopsida</taxon>
        <taxon>Poales</taxon>
        <taxon>Bromeliaceae</taxon>
        <taxon>Bromelioideae</taxon>
        <taxon>Ananas</taxon>
    </lineage>
</organism>
<evidence type="ECO:0000313" key="1">
    <source>
        <dbReference type="EMBL" id="CAD1821356.1"/>
    </source>
</evidence>
<reference evidence="1" key="1">
    <citation type="submission" date="2020-07" db="EMBL/GenBank/DDBJ databases">
        <authorList>
            <person name="Lin J."/>
        </authorList>
    </citation>
    <scope>NUCLEOTIDE SEQUENCE</scope>
</reference>
<protein>
    <submittedName>
        <fullName evidence="1">Uncharacterized protein</fullName>
    </submittedName>
</protein>
<proteinExistence type="predicted"/>
<sequence>MEDPEVSKQRRSEQVRRLCTTHTRDRLLGNQVTQTRLLLQSSLLGWSDHTKVKQIISFAPRQRRRRRRLRDGILRVLKDQEALLHGGLGRAWAKIAAARGIDV</sequence>